<keyword evidence="1" id="KW-0175">Coiled coil</keyword>
<dbReference type="Proteomes" id="UP001227230">
    <property type="component" value="Chromosome 16"/>
</dbReference>
<dbReference type="EMBL" id="CP126663">
    <property type="protein sequence ID" value="WKA06259.1"/>
    <property type="molecule type" value="Genomic_DNA"/>
</dbReference>
<evidence type="ECO:0000256" key="1">
    <source>
        <dbReference type="SAM" id="Coils"/>
    </source>
</evidence>
<feature type="compositionally biased region" description="Polar residues" evidence="2">
    <location>
        <begin position="220"/>
        <end position="236"/>
    </location>
</feature>
<evidence type="ECO:0000256" key="2">
    <source>
        <dbReference type="SAM" id="MobiDB-lite"/>
    </source>
</evidence>
<proteinExistence type="predicted"/>
<evidence type="ECO:0000313" key="4">
    <source>
        <dbReference type="Proteomes" id="UP001227230"/>
    </source>
</evidence>
<evidence type="ECO:0000313" key="3">
    <source>
        <dbReference type="EMBL" id="WKA06259.1"/>
    </source>
</evidence>
<feature type="region of interest" description="Disordered" evidence="2">
    <location>
        <begin position="318"/>
        <end position="343"/>
    </location>
</feature>
<sequence length="343" mass="38262">MKTRKFKEIFIQKFSLKIISLPSCSQLKSILGIMSEIGTSSVQSSPEQEDPPQPHNGIDCGTAAGCANCDCQLFYQFCVRKRLPVEFNELGQPIGANGRILARSIGDISRNGKFAPISYIHWKMVPDQKKEDMLKVIGERFEFNANKGRTWILERLGHCWRDWTAHLKARYIDPYDTYEEKLAAYDKIVIPGLKRPRLRCNSSECLFAKGTEDVTPDQELIQQPSSPEGVSTGQPTNTEAMTEAEAGNQRLDAESFEGMMEQLEGIAADLEATKDKLVTAGSPMNELAKVEEMLNQVEGMKKRMVSRRGDMNTLANINHGDVKGGASSCTQTDATDERQQQGF</sequence>
<feature type="region of interest" description="Disordered" evidence="2">
    <location>
        <begin position="215"/>
        <end position="236"/>
    </location>
</feature>
<feature type="coiled-coil region" evidence="1">
    <location>
        <begin position="253"/>
        <end position="280"/>
    </location>
</feature>
<dbReference type="PANTHER" id="PTHR33144:SF45">
    <property type="entry name" value="TRANSPOSASE TNP1_EN_SPM-LIKE DOMAIN-CONTAINING PROTEIN"/>
    <property type="match status" value="1"/>
</dbReference>
<organism evidence="3 4">
    <name type="scientific">Vitis vinifera</name>
    <name type="common">Grape</name>
    <dbReference type="NCBI Taxonomy" id="29760"/>
    <lineage>
        <taxon>Eukaryota</taxon>
        <taxon>Viridiplantae</taxon>
        <taxon>Streptophyta</taxon>
        <taxon>Embryophyta</taxon>
        <taxon>Tracheophyta</taxon>
        <taxon>Spermatophyta</taxon>
        <taxon>Magnoliopsida</taxon>
        <taxon>eudicotyledons</taxon>
        <taxon>Gunneridae</taxon>
        <taxon>Pentapetalae</taxon>
        <taxon>rosids</taxon>
        <taxon>Vitales</taxon>
        <taxon>Vitaceae</taxon>
        <taxon>Viteae</taxon>
        <taxon>Vitis</taxon>
    </lineage>
</organism>
<keyword evidence="4" id="KW-1185">Reference proteome</keyword>
<dbReference type="PANTHER" id="PTHR33144">
    <property type="entry name" value="OS10G0409366 PROTEIN-RELATED"/>
    <property type="match status" value="1"/>
</dbReference>
<name>A0ABY9DET6_VITVI</name>
<protein>
    <submittedName>
        <fullName evidence="3">Uncharacterized protein</fullName>
    </submittedName>
</protein>
<gene>
    <name evidence="3" type="ORF">VitviT2T_024168</name>
</gene>
<reference evidence="3 4" key="1">
    <citation type="journal article" date="2023" name="Hortic Res">
        <title>The complete reference genome for grapevine (Vitis vinifera L.) genetics and breeding.</title>
        <authorList>
            <person name="Shi X."/>
            <person name="Cao S."/>
            <person name="Wang X."/>
            <person name="Huang S."/>
            <person name="Wang Y."/>
            <person name="Liu Z."/>
            <person name="Liu W."/>
            <person name="Leng X."/>
            <person name="Peng Y."/>
            <person name="Wang N."/>
            <person name="Wang Y."/>
            <person name="Ma Z."/>
            <person name="Xu X."/>
            <person name="Zhang F."/>
            <person name="Xue H."/>
            <person name="Zhong H."/>
            <person name="Wang Y."/>
            <person name="Zhang K."/>
            <person name="Velt A."/>
            <person name="Avia K."/>
            <person name="Holtgrawe D."/>
            <person name="Grimplet J."/>
            <person name="Matus J.T."/>
            <person name="Ware D."/>
            <person name="Wu X."/>
            <person name="Wang H."/>
            <person name="Liu C."/>
            <person name="Fang Y."/>
            <person name="Rustenholz C."/>
            <person name="Cheng Z."/>
            <person name="Xiao H."/>
            <person name="Zhou Y."/>
        </authorList>
    </citation>
    <scope>NUCLEOTIDE SEQUENCE [LARGE SCALE GENOMIC DNA]</scope>
    <source>
        <strain evidence="4">cv. Pinot noir / PN40024</strain>
        <tissue evidence="3">Leaf</tissue>
    </source>
</reference>
<accession>A0ABY9DET6</accession>